<accession>A0A2U2BC70</accession>
<name>A0A2U2BC70_9BACT</name>
<proteinExistence type="predicted"/>
<evidence type="ECO:0008006" key="3">
    <source>
        <dbReference type="Google" id="ProtNLM"/>
    </source>
</evidence>
<keyword evidence="2" id="KW-1185">Reference proteome</keyword>
<dbReference type="SUPFAM" id="SSF53137">
    <property type="entry name" value="Translational machinery components"/>
    <property type="match status" value="1"/>
</dbReference>
<dbReference type="Gene3D" id="3.30.420.60">
    <property type="entry name" value="eRF1 domain 2"/>
    <property type="match status" value="1"/>
</dbReference>
<evidence type="ECO:0000313" key="1">
    <source>
        <dbReference type="EMBL" id="PWE00666.1"/>
    </source>
</evidence>
<dbReference type="InterPro" id="IPR042226">
    <property type="entry name" value="eFR1_2_sf"/>
</dbReference>
<dbReference type="EMBL" id="QEWP01000002">
    <property type="protein sequence ID" value="PWE00666.1"/>
    <property type="molecule type" value="Genomic_DNA"/>
</dbReference>
<protein>
    <recommendedName>
        <fullName evidence="3">Host attachment protein</fullName>
    </recommendedName>
</protein>
<dbReference type="RefSeq" id="WP_109263038.1">
    <property type="nucleotide sequence ID" value="NZ_QEWP01000002.1"/>
</dbReference>
<dbReference type="Proteomes" id="UP000244956">
    <property type="component" value="Unassembled WGS sequence"/>
</dbReference>
<dbReference type="AlphaFoldDB" id="A0A2U2BC70"/>
<gene>
    <name evidence="1" type="ORF">DDZ16_03460</name>
</gene>
<dbReference type="OrthoDB" id="594984at2"/>
<comment type="caution">
    <text evidence="1">The sequence shown here is derived from an EMBL/GenBank/DDBJ whole genome shotgun (WGS) entry which is preliminary data.</text>
</comment>
<sequence>MKKQVGIWMNTDKAVLVSLLNGKEEKIQTIESEIESRPHNPRHVKPGSRTGTVLMDMDKKMTQRKNHQMHDYFEKIMHSITSDTGEIFVFGPATTKKHFEKELKKHPEYGEKKLEVETADKMTQPQMIARIKQHFFQNTNSRS</sequence>
<reference evidence="1 2" key="1">
    <citation type="submission" date="2018-05" db="EMBL/GenBank/DDBJ databases">
        <title>Marinilabilia rubrum sp. nov., isolated from saltern sediment.</title>
        <authorList>
            <person name="Zhang R."/>
        </authorList>
    </citation>
    <scope>NUCLEOTIDE SEQUENCE [LARGE SCALE GENOMIC DNA]</scope>
    <source>
        <strain evidence="1 2">WTE16</strain>
    </source>
</reference>
<organism evidence="1 2">
    <name type="scientific">Marinilabilia rubra</name>
    <dbReference type="NCBI Taxonomy" id="2162893"/>
    <lineage>
        <taxon>Bacteria</taxon>
        <taxon>Pseudomonadati</taxon>
        <taxon>Bacteroidota</taxon>
        <taxon>Bacteroidia</taxon>
        <taxon>Marinilabiliales</taxon>
        <taxon>Marinilabiliaceae</taxon>
        <taxon>Marinilabilia</taxon>
    </lineage>
</organism>
<evidence type="ECO:0000313" key="2">
    <source>
        <dbReference type="Proteomes" id="UP000244956"/>
    </source>
</evidence>